<comment type="caution">
    <text evidence="2">The sequence shown here is derived from an EMBL/GenBank/DDBJ whole genome shotgun (WGS) entry which is preliminary data.</text>
</comment>
<evidence type="ECO:0000313" key="2">
    <source>
        <dbReference type="EMBL" id="ETZ87331.1"/>
    </source>
</evidence>
<dbReference type="Proteomes" id="UP000019854">
    <property type="component" value="Unassembled WGS sequence"/>
</dbReference>
<evidence type="ECO:0000259" key="1">
    <source>
        <dbReference type="Pfam" id="PF15649"/>
    </source>
</evidence>
<proteinExistence type="predicted"/>
<dbReference type="InterPro" id="IPR028903">
    <property type="entry name" value="Tox-REase-7_dom"/>
</dbReference>
<accession>A0A829PML2</accession>
<dbReference type="Pfam" id="PF15649">
    <property type="entry name" value="Tox-REase-7"/>
    <property type="match status" value="1"/>
</dbReference>
<sequence length="60" mass="6479">MTGSGIRARRLNLTGKLSLTQQLTEYLKYAKANGYAVHLFVRQGEGTQLSGPLQALVDSG</sequence>
<dbReference type="AlphaFoldDB" id="A0A829PML2"/>
<feature type="domain" description="Tox-REase-7" evidence="1">
    <location>
        <begin position="17"/>
        <end position="53"/>
    </location>
</feature>
<gene>
    <name evidence="2" type="ORF">L829_0874</name>
</gene>
<name>A0A829PML2_9MYCO</name>
<reference evidence="2 3" key="1">
    <citation type="submission" date="2014-01" db="EMBL/GenBank/DDBJ databases">
        <authorList>
            <person name="Zelazny A."/>
            <person name="Olivier K."/>
            <person name="Sampaio E.P."/>
            <person name="Holland S.M."/>
            <person name="Tallon L.J."/>
            <person name="Sadzewicz L.K."/>
            <person name="Sengamalay N."/>
            <person name="Fraser C.M."/>
            <person name="Hine E."/>
            <person name="Shefchek K.A."/>
            <person name="Das S.P."/>
            <person name="Shallom S.J."/>
            <person name="Agrawal S."/>
            <person name="Tettelin H."/>
        </authorList>
    </citation>
    <scope>NUCLEOTIDE SEQUENCE [LARGE SCALE GENOMIC DNA]</scope>
    <source>
        <strain evidence="2 3">MAB_030201_1075</strain>
    </source>
</reference>
<dbReference type="EMBL" id="JAOX01000001">
    <property type="protein sequence ID" value="ETZ87331.1"/>
    <property type="molecule type" value="Genomic_DNA"/>
</dbReference>
<organism evidence="2 3">
    <name type="scientific">Mycobacteroides abscessus MAB_030201_1075</name>
    <dbReference type="NCBI Taxonomy" id="1335410"/>
    <lineage>
        <taxon>Bacteria</taxon>
        <taxon>Bacillati</taxon>
        <taxon>Actinomycetota</taxon>
        <taxon>Actinomycetes</taxon>
        <taxon>Mycobacteriales</taxon>
        <taxon>Mycobacteriaceae</taxon>
        <taxon>Mycobacteroides</taxon>
        <taxon>Mycobacteroides abscessus</taxon>
    </lineage>
</organism>
<protein>
    <recommendedName>
        <fullName evidence="1">Tox-REase-7 domain-containing protein</fullName>
    </recommendedName>
</protein>
<evidence type="ECO:0000313" key="3">
    <source>
        <dbReference type="Proteomes" id="UP000019854"/>
    </source>
</evidence>